<evidence type="ECO:0000256" key="6">
    <source>
        <dbReference type="SAM" id="MobiDB-lite"/>
    </source>
</evidence>
<organism evidence="8 9">
    <name type="scientific">Atta colombica</name>
    <dbReference type="NCBI Taxonomy" id="520822"/>
    <lineage>
        <taxon>Eukaryota</taxon>
        <taxon>Metazoa</taxon>
        <taxon>Ecdysozoa</taxon>
        <taxon>Arthropoda</taxon>
        <taxon>Hexapoda</taxon>
        <taxon>Insecta</taxon>
        <taxon>Pterygota</taxon>
        <taxon>Neoptera</taxon>
        <taxon>Endopterygota</taxon>
        <taxon>Hymenoptera</taxon>
        <taxon>Apocrita</taxon>
        <taxon>Aculeata</taxon>
        <taxon>Formicoidea</taxon>
        <taxon>Formicidae</taxon>
        <taxon>Myrmicinae</taxon>
        <taxon>Atta</taxon>
    </lineage>
</organism>
<feature type="region of interest" description="Disordered" evidence="6">
    <location>
        <begin position="288"/>
        <end position="314"/>
    </location>
</feature>
<evidence type="ECO:0000256" key="4">
    <source>
        <dbReference type="ARBA" id="ARBA00023136"/>
    </source>
</evidence>
<dbReference type="FunFam" id="3.10.20.90:FF:000046">
    <property type="entry name" value="Homocysteine-responsive endoplasmic reticulum-resident ubiquitin-like domain member 2 protein"/>
    <property type="match status" value="1"/>
</dbReference>
<reference evidence="8 9" key="1">
    <citation type="submission" date="2015-09" db="EMBL/GenBank/DDBJ databases">
        <title>Atta colombica WGS genome.</title>
        <authorList>
            <person name="Nygaard S."/>
            <person name="Hu H."/>
            <person name="Boomsma J."/>
            <person name="Zhang G."/>
        </authorList>
    </citation>
    <scope>NUCLEOTIDE SEQUENCE [LARGE SCALE GENOMIC DNA]</scope>
    <source>
        <strain evidence="8">Treedump-2</strain>
        <tissue evidence="8">Whole body</tissue>
    </source>
</reference>
<name>A0A151I4U2_9HYME</name>
<keyword evidence="5" id="KW-0834">Unfolded protein response</keyword>
<keyword evidence="4" id="KW-0472">Membrane</keyword>
<dbReference type="EMBL" id="KQ976445">
    <property type="protein sequence ID" value="KYM86113.1"/>
    <property type="molecule type" value="Genomic_DNA"/>
</dbReference>
<dbReference type="PANTHER" id="PTHR12943:SF27">
    <property type="entry name" value="HOMOCYSTEINE-INDUCED ENDOPLASMIC RETICULUM PROTEIN, ISOFORM A"/>
    <property type="match status" value="1"/>
</dbReference>
<dbReference type="Proteomes" id="UP000078540">
    <property type="component" value="Unassembled WGS sequence"/>
</dbReference>
<evidence type="ECO:0000259" key="7">
    <source>
        <dbReference type="PROSITE" id="PS50053"/>
    </source>
</evidence>
<dbReference type="STRING" id="520822.A0A151I4U2"/>
<evidence type="ECO:0000256" key="5">
    <source>
        <dbReference type="ARBA" id="ARBA00023230"/>
    </source>
</evidence>
<keyword evidence="9" id="KW-1185">Reference proteome</keyword>
<evidence type="ECO:0000256" key="1">
    <source>
        <dbReference type="ARBA" id="ARBA00004370"/>
    </source>
</evidence>
<gene>
    <name evidence="8" type="ORF">ALC53_04307</name>
</gene>
<dbReference type="InterPro" id="IPR039751">
    <property type="entry name" value="HERPUD1/2"/>
</dbReference>
<accession>A0A151I4U2</accession>
<comment type="subcellular location">
    <subcellularLocation>
        <location evidence="1">Membrane</location>
    </subcellularLocation>
</comment>
<dbReference type="AlphaFoldDB" id="A0A151I4U2"/>
<dbReference type="CDD" id="cd01790">
    <property type="entry name" value="Ubl_HERP"/>
    <property type="match status" value="1"/>
</dbReference>
<dbReference type="PROSITE" id="PS50053">
    <property type="entry name" value="UBIQUITIN_2"/>
    <property type="match status" value="1"/>
</dbReference>
<dbReference type="PANTHER" id="PTHR12943">
    <property type="entry name" value="HOMOCYSTEINE-RESPONSIVE ENDOPLASMIC RETICULUM-RESIDENT UNIQUITIN-LIKE DOMAIN HERPUD PROTEIN FAMILY MEMBER"/>
    <property type="match status" value="1"/>
</dbReference>
<feature type="compositionally biased region" description="Polar residues" evidence="6">
    <location>
        <begin position="288"/>
        <end position="297"/>
    </location>
</feature>
<dbReference type="GO" id="GO:0030968">
    <property type="term" value="P:endoplasmic reticulum unfolded protein response"/>
    <property type="evidence" value="ECO:0007669"/>
    <property type="project" value="TreeGrafter"/>
</dbReference>
<dbReference type="GO" id="GO:0016020">
    <property type="term" value="C:membrane"/>
    <property type="evidence" value="ECO:0007669"/>
    <property type="project" value="UniProtKB-SubCell"/>
</dbReference>
<dbReference type="InterPro" id="IPR000626">
    <property type="entry name" value="Ubiquitin-like_dom"/>
</dbReference>
<dbReference type="InterPro" id="IPR029071">
    <property type="entry name" value="Ubiquitin-like_domsf"/>
</dbReference>
<feature type="domain" description="Ubiquitin-like" evidence="7">
    <location>
        <begin position="6"/>
        <end position="67"/>
    </location>
</feature>
<sequence>MADAAVNLIIKAPNQQIKDQIVKCDLGWTIGRLKEYLSEVYPSKPESSHQKLIYSGQLLNDSAQLKDVLRQCDGSEDQAYTVHLVCTPQKMCAAQATSDQNQSTEINIDAGSAIRNTHIRNNTIQNQNQENANVTAAQHQQYLSQQYLDPRNSQQLAWLQQAYTHYFTQYMQLMAAQGVQLQASIPYLQQMNINTSDTAQHTYTSNNNNNVGDEQPQPVAQDAADVNAGNNGAGEDAAFNRDWLDFFYIYQGGFFRVQPILLAENNNGRADNNNQVLQNEVVGPQAMPQQQNAQVPTVQPEARTNANEENEEQRPGALAFTWTFFSSFFASLIPDQPNVI</sequence>
<evidence type="ECO:0000256" key="3">
    <source>
        <dbReference type="ARBA" id="ARBA00022989"/>
    </source>
</evidence>
<evidence type="ECO:0000256" key="2">
    <source>
        <dbReference type="ARBA" id="ARBA00022692"/>
    </source>
</evidence>
<keyword evidence="2" id="KW-0812">Transmembrane</keyword>
<evidence type="ECO:0000313" key="8">
    <source>
        <dbReference type="EMBL" id="KYM86113.1"/>
    </source>
</evidence>
<dbReference type="SUPFAM" id="SSF54236">
    <property type="entry name" value="Ubiquitin-like"/>
    <property type="match status" value="1"/>
</dbReference>
<dbReference type="SMART" id="SM00213">
    <property type="entry name" value="UBQ"/>
    <property type="match status" value="1"/>
</dbReference>
<evidence type="ECO:0000313" key="9">
    <source>
        <dbReference type="Proteomes" id="UP000078540"/>
    </source>
</evidence>
<keyword evidence="3" id="KW-1133">Transmembrane helix</keyword>
<proteinExistence type="predicted"/>
<dbReference type="Gene3D" id="3.10.20.90">
    <property type="entry name" value="Phosphatidylinositol 3-kinase Catalytic Subunit, Chain A, domain 1"/>
    <property type="match status" value="1"/>
</dbReference>
<protein>
    <submittedName>
        <fullName evidence="8">Homocysteine-responsive endoplasmic reticulum-resident ubiquitin-like domain member 2 protein</fullName>
    </submittedName>
</protein>